<dbReference type="PANTHER" id="PTHR31356:SF36">
    <property type="entry name" value="L-ASCORBATE PEROXIDASE 3"/>
    <property type="match status" value="1"/>
</dbReference>
<dbReference type="RefSeq" id="XP_005774427.1">
    <property type="nucleotide sequence ID" value="XM_005774370.1"/>
</dbReference>
<dbReference type="PRINTS" id="PR00458">
    <property type="entry name" value="PEROXIDASE"/>
</dbReference>
<accession>A0A0D3JER3</accession>
<evidence type="ECO:0000256" key="3">
    <source>
        <dbReference type="ARBA" id="ARBA00022723"/>
    </source>
</evidence>
<dbReference type="Proteomes" id="UP000013827">
    <property type="component" value="Unassembled WGS sequence"/>
</dbReference>
<dbReference type="KEGG" id="ehx:EMIHUDRAFT_444342"/>
<dbReference type="InterPro" id="IPR019793">
    <property type="entry name" value="Peroxidases_heam-ligand_BS"/>
</dbReference>
<dbReference type="KEGG" id="ehx:EMIHUDRAFT_434150"/>
<dbReference type="GO" id="GO:0034599">
    <property type="term" value="P:cellular response to oxidative stress"/>
    <property type="evidence" value="ECO:0007669"/>
    <property type="project" value="InterPro"/>
</dbReference>
<dbReference type="GO" id="GO:0020037">
    <property type="term" value="F:heme binding"/>
    <property type="evidence" value="ECO:0007669"/>
    <property type="project" value="InterPro"/>
</dbReference>
<evidence type="ECO:0000313" key="8">
    <source>
        <dbReference type="EnsemblProtists" id="EOD21998"/>
    </source>
</evidence>
<dbReference type="GO" id="GO:0000302">
    <property type="term" value="P:response to reactive oxygen species"/>
    <property type="evidence" value="ECO:0007669"/>
    <property type="project" value="TreeGrafter"/>
</dbReference>
<evidence type="ECO:0000256" key="4">
    <source>
        <dbReference type="ARBA" id="ARBA00023002"/>
    </source>
</evidence>
<keyword evidence="5" id="KW-0408">Iron</keyword>
<evidence type="ECO:0000313" key="9">
    <source>
        <dbReference type="Proteomes" id="UP000013827"/>
    </source>
</evidence>
<comment type="similarity">
    <text evidence="6">Belongs to the peroxidase family.</text>
</comment>
<feature type="domain" description="Plant heme peroxidase family profile" evidence="7">
    <location>
        <begin position="62"/>
        <end position="289"/>
    </location>
</feature>
<dbReference type="GeneID" id="17267543"/>
<dbReference type="Gene3D" id="1.10.420.10">
    <property type="entry name" value="Peroxidase, domain 2"/>
    <property type="match status" value="1"/>
</dbReference>
<dbReference type="InterPro" id="IPR019794">
    <property type="entry name" value="Peroxidases_AS"/>
</dbReference>
<dbReference type="OMA" id="HELMMLP"/>
<organism evidence="8 9">
    <name type="scientific">Emiliania huxleyi (strain CCMP1516)</name>
    <dbReference type="NCBI Taxonomy" id="280463"/>
    <lineage>
        <taxon>Eukaryota</taxon>
        <taxon>Haptista</taxon>
        <taxon>Haptophyta</taxon>
        <taxon>Prymnesiophyceae</taxon>
        <taxon>Isochrysidales</taxon>
        <taxon>Noelaerhabdaceae</taxon>
        <taxon>Emiliania</taxon>
    </lineage>
</organism>
<name>A0A0D3JER3_EMIH1</name>
<dbReference type="InterPro" id="IPR010255">
    <property type="entry name" value="Haem_peroxidase_sf"/>
</dbReference>
<reference evidence="9" key="1">
    <citation type="journal article" date="2013" name="Nature">
        <title>Pan genome of the phytoplankton Emiliania underpins its global distribution.</title>
        <authorList>
            <person name="Read B.A."/>
            <person name="Kegel J."/>
            <person name="Klute M.J."/>
            <person name="Kuo A."/>
            <person name="Lefebvre S.C."/>
            <person name="Maumus F."/>
            <person name="Mayer C."/>
            <person name="Miller J."/>
            <person name="Monier A."/>
            <person name="Salamov A."/>
            <person name="Young J."/>
            <person name="Aguilar M."/>
            <person name="Claverie J.M."/>
            <person name="Frickenhaus S."/>
            <person name="Gonzalez K."/>
            <person name="Herman E.K."/>
            <person name="Lin Y.C."/>
            <person name="Napier J."/>
            <person name="Ogata H."/>
            <person name="Sarno A.F."/>
            <person name="Shmutz J."/>
            <person name="Schroeder D."/>
            <person name="de Vargas C."/>
            <person name="Verret F."/>
            <person name="von Dassow P."/>
            <person name="Valentin K."/>
            <person name="Van de Peer Y."/>
            <person name="Wheeler G."/>
            <person name="Dacks J.B."/>
            <person name="Delwiche C.F."/>
            <person name="Dyhrman S.T."/>
            <person name="Glockner G."/>
            <person name="John U."/>
            <person name="Richards T."/>
            <person name="Worden A.Z."/>
            <person name="Zhang X."/>
            <person name="Grigoriev I.V."/>
            <person name="Allen A.E."/>
            <person name="Bidle K."/>
            <person name="Borodovsky M."/>
            <person name="Bowler C."/>
            <person name="Brownlee C."/>
            <person name="Cock J.M."/>
            <person name="Elias M."/>
            <person name="Gladyshev V.N."/>
            <person name="Groth M."/>
            <person name="Guda C."/>
            <person name="Hadaegh A."/>
            <person name="Iglesias-Rodriguez M.D."/>
            <person name="Jenkins J."/>
            <person name="Jones B.M."/>
            <person name="Lawson T."/>
            <person name="Leese F."/>
            <person name="Lindquist E."/>
            <person name="Lobanov A."/>
            <person name="Lomsadze A."/>
            <person name="Malik S.B."/>
            <person name="Marsh M.E."/>
            <person name="Mackinder L."/>
            <person name="Mock T."/>
            <person name="Mueller-Roeber B."/>
            <person name="Pagarete A."/>
            <person name="Parker M."/>
            <person name="Probert I."/>
            <person name="Quesneville H."/>
            <person name="Raines C."/>
            <person name="Rensing S.A."/>
            <person name="Riano-Pachon D.M."/>
            <person name="Richier S."/>
            <person name="Rokitta S."/>
            <person name="Shiraiwa Y."/>
            <person name="Soanes D.M."/>
            <person name="van der Giezen M."/>
            <person name="Wahlund T.M."/>
            <person name="Williams B."/>
            <person name="Wilson W."/>
            <person name="Wolfe G."/>
            <person name="Wurch L.L."/>
        </authorList>
    </citation>
    <scope>NUCLEOTIDE SEQUENCE</scope>
</reference>
<dbReference type="Gene3D" id="1.10.520.10">
    <property type="match status" value="1"/>
</dbReference>
<dbReference type="GO" id="GO:0046872">
    <property type="term" value="F:metal ion binding"/>
    <property type="evidence" value="ECO:0007669"/>
    <property type="project" value="UniProtKB-KW"/>
</dbReference>
<reference evidence="8" key="2">
    <citation type="submission" date="2024-10" db="UniProtKB">
        <authorList>
            <consortium name="EnsemblProtists"/>
        </authorList>
    </citation>
    <scope>IDENTIFICATION</scope>
</reference>
<dbReference type="InterPro" id="IPR002016">
    <property type="entry name" value="Haem_peroxidase"/>
</dbReference>
<dbReference type="InterPro" id="IPR044831">
    <property type="entry name" value="Ccp1-like"/>
</dbReference>
<evidence type="ECO:0000256" key="2">
    <source>
        <dbReference type="ARBA" id="ARBA00022617"/>
    </source>
</evidence>
<keyword evidence="1" id="KW-0575">Peroxidase</keyword>
<proteinExistence type="inferred from homology"/>
<keyword evidence="2" id="KW-0349">Heme</keyword>
<dbReference type="PRINTS" id="PR00459">
    <property type="entry name" value="ASPEROXIDASE"/>
</dbReference>
<evidence type="ECO:0000259" key="7">
    <source>
        <dbReference type="PROSITE" id="PS50873"/>
    </source>
</evidence>
<sequence length="293" mass="31212">MAHAYTVPAAGDISKAGDGKSLLEHIVADVKALLAAKNCGPILIRLSWHDAGVFSNGSLKGGCPNAVMRFTDSGEGTFEANAGLTDVAIGLLKPIADKYVTAGVISNADLWALAANVAIEFMGGPHVVTRFGRPDAKDSGESVESQVGRLPDGDKGVSHLREVFAPKGFDDRDIVALSGGHTVGGCKQQRSGFDGLWTEAPLVFDNSYFTDLLEKTYRPETVEATGCPQHRSDKGTIMLISDLALLEDAAFKSVVEEYAADQSRFFADFVSAWTRLQENGVGDLLRDELAPPK</sequence>
<dbReference type="HOGENOM" id="CLU_036959_3_0_1"/>
<dbReference type="EnsemblProtists" id="EOD21998">
    <property type="protein sequence ID" value="EOD21998"/>
    <property type="gene ID" value="EMIHUDRAFT_444342"/>
</dbReference>
<dbReference type="PROSITE" id="PS00436">
    <property type="entry name" value="PEROXIDASE_2"/>
    <property type="match status" value="1"/>
</dbReference>
<dbReference type="GO" id="GO:0004601">
    <property type="term" value="F:peroxidase activity"/>
    <property type="evidence" value="ECO:0007669"/>
    <property type="project" value="UniProtKB-KW"/>
</dbReference>
<dbReference type="PROSITE" id="PS00435">
    <property type="entry name" value="PEROXIDASE_1"/>
    <property type="match status" value="1"/>
</dbReference>
<dbReference type="EnsemblProtists" id="EOD31980">
    <property type="protein sequence ID" value="EOD31980"/>
    <property type="gene ID" value="EMIHUDRAFT_434150"/>
</dbReference>
<evidence type="ECO:0000256" key="5">
    <source>
        <dbReference type="ARBA" id="ARBA00023004"/>
    </source>
</evidence>
<dbReference type="STRING" id="2903.R1EZH7"/>
<evidence type="ECO:0000256" key="1">
    <source>
        <dbReference type="ARBA" id="ARBA00022559"/>
    </source>
</evidence>
<protein>
    <recommendedName>
        <fullName evidence="7">Plant heme peroxidase family profile domain-containing protein</fullName>
    </recommendedName>
</protein>
<dbReference type="AlphaFoldDB" id="A0A0D3JER3"/>
<dbReference type="eggNOG" id="ENOG502QR1E">
    <property type="taxonomic scope" value="Eukaryota"/>
</dbReference>
<dbReference type="PANTHER" id="PTHR31356">
    <property type="entry name" value="THYLAKOID LUMENAL 29 KDA PROTEIN, CHLOROPLASTIC-RELATED"/>
    <property type="match status" value="1"/>
</dbReference>
<keyword evidence="9" id="KW-1185">Reference proteome</keyword>
<evidence type="ECO:0000256" key="6">
    <source>
        <dbReference type="RuleBase" id="RU004241"/>
    </source>
</evidence>
<dbReference type="PaxDb" id="2903-EOD21998"/>
<dbReference type="Pfam" id="PF00141">
    <property type="entry name" value="peroxidase"/>
    <property type="match status" value="1"/>
</dbReference>
<dbReference type="RefSeq" id="XP_005784409.1">
    <property type="nucleotide sequence ID" value="XM_005784352.1"/>
</dbReference>
<dbReference type="GO" id="GO:0042744">
    <property type="term" value="P:hydrogen peroxide catabolic process"/>
    <property type="evidence" value="ECO:0007669"/>
    <property type="project" value="TreeGrafter"/>
</dbReference>
<dbReference type="GeneID" id="17277253"/>
<dbReference type="SUPFAM" id="SSF48113">
    <property type="entry name" value="Heme-dependent peroxidases"/>
    <property type="match status" value="1"/>
</dbReference>
<dbReference type="PROSITE" id="PS50873">
    <property type="entry name" value="PEROXIDASE_4"/>
    <property type="match status" value="1"/>
</dbReference>
<dbReference type="InterPro" id="IPR002207">
    <property type="entry name" value="Peroxidase_I"/>
</dbReference>
<keyword evidence="3" id="KW-0479">Metal-binding</keyword>
<keyword evidence="4" id="KW-0560">Oxidoreductase</keyword>